<sequence>MPQSRLPKKPHERFYMVPGAEPPSSMIYAFACDARSAAIALSRAEPGKRIYVLQAIEVYEAIDVVRTECDEDAMPF</sequence>
<name>A0A0F8YSV1_9ZZZZ</name>
<comment type="caution">
    <text evidence="1">The sequence shown here is derived from an EMBL/GenBank/DDBJ whole genome shotgun (WGS) entry which is preliminary data.</text>
</comment>
<protein>
    <submittedName>
        <fullName evidence="1">Uncharacterized protein</fullName>
    </submittedName>
</protein>
<proteinExistence type="predicted"/>
<accession>A0A0F8YSV1</accession>
<dbReference type="EMBL" id="LAZR01064606">
    <property type="protein sequence ID" value="KKK57199.1"/>
    <property type="molecule type" value="Genomic_DNA"/>
</dbReference>
<evidence type="ECO:0000313" key="1">
    <source>
        <dbReference type="EMBL" id="KKK57199.1"/>
    </source>
</evidence>
<reference evidence="1" key="1">
    <citation type="journal article" date="2015" name="Nature">
        <title>Complex archaea that bridge the gap between prokaryotes and eukaryotes.</title>
        <authorList>
            <person name="Spang A."/>
            <person name="Saw J.H."/>
            <person name="Jorgensen S.L."/>
            <person name="Zaremba-Niedzwiedzka K."/>
            <person name="Martijn J."/>
            <person name="Lind A.E."/>
            <person name="van Eijk R."/>
            <person name="Schleper C."/>
            <person name="Guy L."/>
            <person name="Ettema T.J."/>
        </authorList>
    </citation>
    <scope>NUCLEOTIDE SEQUENCE</scope>
</reference>
<gene>
    <name evidence="1" type="ORF">LCGC14_3056920</name>
</gene>
<organism evidence="1">
    <name type="scientific">marine sediment metagenome</name>
    <dbReference type="NCBI Taxonomy" id="412755"/>
    <lineage>
        <taxon>unclassified sequences</taxon>
        <taxon>metagenomes</taxon>
        <taxon>ecological metagenomes</taxon>
    </lineage>
</organism>
<dbReference type="AlphaFoldDB" id="A0A0F8YSV1"/>